<proteinExistence type="predicted"/>
<reference evidence="1 2" key="1">
    <citation type="submission" date="2019-07" db="EMBL/GenBank/DDBJ databases">
        <authorList>
            <person name="Zhao L.H."/>
        </authorList>
    </citation>
    <scope>NUCLEOTIDE SEQUENCE [LARGE SCALE GENOMIC DNA]</scope>
    <source>
        <strain evidence="1 2">Co35</strain>
    </source>
</reference>
<dbReference type="AlphaFoldDB" id="A0A554SB17"/>
<dbReference type="OrthoDB" id="3209715at2"/>
<accession>A0A554SB17</accession>
<gene>
    <name evidence="1" type="ORF">FNM00_07930</name>
</gene>
<comment type="caution">
    <text evidence="1">The sequence shown here is derived from an EMBL/GenBank/DDBJ whole genome shotgun (WGS) entry which is preliminary data.</text>
</comment>
<protein>
    <recommendedName>
        <fullName evidence="3">DUF559 domain-containing protein</fullName>
    </recommendedName>
</protein>
<sequence length="310" mass="34886">METVLRANEANRRWGRGKVRQLIDTGHWQRPWPRAVVTHNGPLSRLETIAVVWLAAPPGAVVSGLTALELDELTGFDDTRVFLTLPQGRRPTTLPPTELHWSTCLEPGVDVHPVREPRRTTFARSLVDAASRSTHQRRVRVLVIAAFQQGLVNTDAVTEALARHGTCRHRALIIESVLDALGGIQSLPERDFTWIWRVLGLARPARQQRVKGADGRYYLDVYWRELDLAVESHGAPHRAVERWDADVVRGNEVTITGSRVLVFTSFAIRHDRAVVADQLLRMARHCGWTGRASTRDEFLNLDALERHSAA</sequence>
<dbReference type="EMBL" id="VLNT01000005">
    <property type="protein sequence ID" value="TSD63541.1"/>
    <property type="molecule type" value="Genomic_DNA"/>
</dbReference>
<keyword evidence="2" id="KW-1185">Reference proteome</keyword>
<organism evidence="1 2">
    <name type="scientific">Aeromicrobium piscarium</name>
    <dbReference type="NCBI Taxonomy" id="2590901"/>
    <lineage>
        <taxon>Bacteria</taxon>
        <taxon>Bacillati</taxon>
        <taxon>Actinomycetota</taxon>
        <taxon>Actinomycetes</taxon>
        <taxon>Propionibacteriales</taxon>
        <taxon>Nocardioidaceae</taxon>
        <taxon>Aeromicrobium</taxon>
    </lineage>
</organism>
<evidence type="ECO:0000313" key="1">
    <source>
        <dbReference type="EMBL" id="TSD63541.1"/>
    </source>
</evidence>
<evidence type="ECO:0008006" key="3">
    <source>
        <dbReference type="Google" id="ProtNLM"/>
    </source>
</evidence>
<evidence type="ECO:0000313" key="2">
    <source>
        <dbReference type="Proteomes" id="UP000316988"/>
    </source>
</evidence>
<dbReference type="Proteomes" id="UP000316988">
    <property type="component" value="Unassembled WGS sequence"/>
</dbReference>
<name>A0A554SB17_9ACTN</name>
<dbReference type="RefSeq" id="WP_143912914.1">
    <property type="nucleotide sequence ID" value="NZ_VLNT01000005.1"/>
</dbReference>